<keyword evidence="8" id="KW-1185">Reference proteome</keyword>
<dbReference type="AlphaFoldDB" id="A0A9Q4PX75"/>
<dbReference type="InterPro" id="IPR016161">
    <property type="entry name" value="Ald_DH/histidinol_DH"/>
</dbReference>
<dbReference type="InterPro" id="IPR015590">
    <property type="entry name" value="Aldehyde_DH_dom"/>
</dbReference>
<comment type="pathway">
    <text evidence="1">Amino-acid degradation; L-proline degradation into L-glutamate; L-glutamate from L-proline: step 2/2.</text>
</comment>
<accession>A0A9Q4PX75</accession>
<feature type="domain" description="Aldehyde dehydrogenase" evidence="6">
    <location>
        <begin position="56"/>
        <end position="522"/>
    </location>
</feature>
<name>A0A9Q4PX75_9EURY</name>
<evidence type="ECO:0000256" key="4">
    <source>
        <dbReference type="ARBA" id="ARBA00023027"/>
    </source>
</evidence>
<gene>
    <name evidence="7" type="ORF">L0665_06665</name>
</gene>
<dbReference type="Proteomes" id="UP001143747">
    <property type="component" value="Unassembled WGS sequence"/>
</dbReference>
<dbReference type="InterPro" id="IPR016163">
    <property type="entry name" value="Ald_DH_C"/>
</dbReference>
<proteinExistence type="predicted"/>
<dbReference type="GO" id="GO:0003842">
    <property type="term" value="F:L-glutamate gamma-semialdehyde dehydrogenase activity"/>
    <property type="evidence" value="ECO:0007669"/>
    <property type="project" value="UniProtKB-EC"/>
</dbReference>
<dbReference type="SUPFAM" id="SSF53720">
    <property type="entry name" value="ALDH-like"/>
    <property type="match status" value="1"/>
</dbReference>
<evidence type="ECO:0000256" key="3">
    <source>
        <dbReference type="ARBA" id="ARBA00023002"/>
    </source>
</evidence>
<dbReference type="InterPro" id="IPR016162">
    <property type="entry name" value="Ald_DH_N"/>
</dbReference>
<dbReference type="GO" id="GO:0009898">
    <property type="term" value="C:cytoplasmic side of plasma membrane"/>
    <property type="evidence" value="ECO:0007669"/>
    <property type="project" value="TreeGrafter"/>
</dbReference>
<organism evidence="7 8">
    <name type="scientific">Methanogenium marinum</name>
    <dbReference type="NCBI Taxonomy" id="348610"/>
    <lineage>
        <taxon>Archaea</taxon>
        <taxon>Methanobacteriati</taxon>
        <taxon>Methanobacteriota</taxon>
        <taxon>Stenosarchaea group</taxon>
        <taxon>Methanomicrobia</taxon>
        <taxon>Methanomicrobiales</taxon>
        <taxon>Methanomicrobiaceae</taxon>
        <taxon>Methanogenium</taxon>
    </lineage>
</organism>
<evidence type="ECO:0000256" key="2">
    <source>
        <dbReference type="ARBA" id="ARBA00012884"/>
    </source>
</evidence>
<dbReference type="PANTHER" id="PTHR42862">
    <property type="entry name" value="DELTA-1-PYRROLINE-5-CARBOXYLATE DEHYDROGENASE 1, ISOFORM A-RELATED"/>
    <property type="match status" value="1"/>
</dbReference>
<dbReference type="GO" id="GO:0010133">
    <property type="term" value="P:L-proline catabolic process to L-glutamate"/>
    <property type="evidence" value="ECO:0007669"/>
    <property type="project" value="TreeGrafter"/>
</dbReference>
<dbReference type="EC" id="1.2.1.88" evidence="2"/>
<reference evidence="7" key="1">
    <citation type="submission" date="2022-01" db="EMBL/GenBank/DDBJ databases">
        <title>Draft genome of Methanogenium marinum DSM 15558.</title>
        <authorList>
            <person name="Chen S.-C."/>
            <person name="You Y.-T."/>
        </authorList>
    </citation>
    <scope>NUCLEOTIDE SEQUENCE</scope>
    <source>
        <strain evidence="7">DSM 15558</strain>
    </source>
</reference>
<comment type="catalytic activity">
    <reaction evidence="5">
        <text>L-glutamate 5-semialdehyde + NAD(+) + H2O = L-glutamate + NADH + 2 H(+)</text>
        <dbReference type="Rhea" id="RHEA:30235"/>
        <dbReference type="ChEBI" id="CHEBI:15377"/>
        <dbReference type="ChEBI" id="CHEBI:15378"/>
        <dbReference type="ChEBI" id="CHEBI:29985"/>
        <dbReference type="ChEBI" id="CHEBI:57540"/>
        <dbReference type="ChEBI" id="CHEBI:57945"/>
        <dbReference type="ChEBI" id="CHEBI:58066"/>
        <dbReference type="EC" id="1.2.1.88"/>
    </reaction>
</comment>
<evidence type="ECO:0000259" key="6">
    <source>
        <dbReference type="Pfam" id="PF00171"/>
    </source>
</evidence>
<dbReference type="InterPro" id="IPR050485">
    <property type="entry name" value="Proline_metab_enzyme"/>
</dbReference>
<evidence type="ECO:0000256" key="1">
    <source>
        <dbReference type="ARBA" id="ARBA00004786"/>
    </source>
</evidence>
<dbReference type="Gene3D" id="3.40.605.10">
    <property type="entry name" value="Aldehyde Dehydrogenase, Chain A, domain 1"/>
    <property type="match status" value="1"/>
</dbReference>
<dbReference type="Gene3D" id="3.40.309.10">
    <property type="entry name" value="Aldehyde Dehydrogenase, Chain A, domain 2"/>
    <property type="match status" value="1"/>
</dbReference>
<dbReference type="PANTHER" id="PTHR42862:SF1">
    <property type="entry name" value="DELTA-1-PYRROLINE-5-CARBOXYLATE DEHYDROGENASE 2, ISOFORM A-RELATED"/>
    <property type="match status" value="1"/>
</dbReference>
<dbReference type="Pfam" id="PF00171">
    <property type="entry name" value="Aldedh"/>
    <property type="match status" value="1"/>
</dbReference>
<dbReference type="EMBL" id="JAKELO010000002">
    <property type="protein sequence ID" value="MDE4908291.1"/>
    <property type="molecule type" value="Genomic_DNA"/>
</dbReference>
<sequence>MIHRGNWILEEQIMYTSRPGDPGIDRKYEEALIEAETHMGQVHPARVAGEEIHARETFTVWSPIGKTLKTGVFQQCGMAETEAAILAANETYDDWSHTPWETRCAFIDEAADRLEEEYYHLAALITLECAKTRNESLAEVGEAVALLRYHSTVIRDNDGFLRSMPADTETDRYESVMRPFGAWAVISPFNFPLVLGAGAAAAALITGNTVIMKPASATPLSMLTFCRILEDVGIPTGAANCITGSGLAFGKAVSQSPGIAGLTFTGSRDAGTWLRQEFTTHQPYPKPVILELGSKNPCIVTAQADLKKAVEGVIRGAFGFSGQKCSATSRVYIEQPIFHTFVEMLTDQAARCTFGDPRQKGIFMGPLIDSAAKERFDAAVASVSAAGGYILLGGRSFYGTETQGAYFAEPTIVTGIPHDHPVMKNELFVPLVALATFTGIEEGIRLANDTEFGLTAGIFSEKPEEVEEFFSHIRFGVCYANRKDGATTGGWPEYQSFGGWKGSGSTGRGVGGPYYLLSYMREQAQTRLAK</sequence>
<keyword evidence="4" id="KW-0520">NAD</keyword>
<dbReference type="InterPro" id="IPR016160">
    <property type="entry name" value="Ald_DH_CS_CYS"/>
</dbReference>
<comment type="caution">
    <text evidence="7">The sequence shown here is derived from an EMBL/GenBank/DDBJ whole genome shotgun (WGS) entry which is preliminary data.</text>
</comment>
<evidence type="ECO:0000313" key="8">
    <source>
        <dbReference type="Proteomes" id="UP001143747"/>
    </source>
</evidence>
<protein>
    <recommendedName>
        <fullName evidence="2">L-glutamate gamma-semialdehyde dehydrogenase</fullName>
        <ecNumber evidence="2">1.2.1.88</ecNumber>
    </recommendedName>
</protein>
<evidence type="ECO:0000256" key="5">
    <source>
        <dbReference type="ARBA" id="ARBA00048142"/>
    </source>
</evidence>
<evidence type="ECO:0000313" key="7">
    <source>
        <dbReference type="EMBL" id="MDE4908291.1"/>
    </source>
</evidence>
<dbReference type="RefSeq" id="WP_274924923.1">
    <property type="nucleotide sequence ID" value="NZ_JAKELO010000002.1"/>
</dbReference>
<dbReference type="PROSITE" id="PS00070">
    <property type="entry name" value="ALDEHYDE_DEHYDR_CYS"/>
    <property type="match status" value="1"/>
</dbReference>
<keyword evidence="3" id="KW-0560">Oxidoreductase</keyword>